<dbReference type="Pfam" id="PF00753">
    <property type="entry name" value="Lactamase_B"/>
    <property type="match status" value="1"/>
</dbReference>
<reference evidence="2 3" key="1">
    <citation type="journal article" date="2016" name="Nat. Commun.">
        <title>Thousands of microbial genomes shed light on interconnected biogeochemical processes in an aquifer system.</title>
        <authorList>
            <person name="Anantharaman K."/>
            <person name="Brown C.T."/>
            <person name="Hug L.A."/>
            <person name="Sharon I."/>
            <person name="Castelle C.J."/>
            <person name="Probst A.J."/>
            <person name="Thomas B.C."/>
            <person name="Singh A."/>
            <person name="Wilkins M.J."/>
            <person name="Karaoz U."/>
            <person name="Brodie E.L."/>
            <person name="Williams K.H."/>
            <person name="Hubbard S.S."/>
            <person name="Banfield J.F."/>
        </authorList>
    </citation>
    <scope>NUCLEOTIDE SEQUENCE [LARGE SCALE GENOMIC DNA]</scope>
</reference>
<dbReference type="InterPro" id="IPR001279">
    <property type="entry name" value="Metallo-B-lactamas"/>
</dbReference>
<dbReference type="SMART" id="SM00849">
    <property type="entry name" value="Lactamase_B"/>
    <property type="match status" value="1"/>
</dbReference>
<dbReference type="SUPFAM" id="SSF56281">
    <property type="entry name" value="Metallo-hydrolase/oxidoreductase"/>
    <property type="match status" value="1"/>
</dbReference>
<feature type="domain" description="Metallo-beta-lactamase" evidence="1">
    <location>
        <begin position="43"/>
        <end position="241"/>
    </location>
</feature>
<dbReference type="CDD" id="cd07731">
    <property type="entry name" value="ComA-like_MBL-fold"/>
    <property type="match status" value="1"/>
</dbReference>
<sequence>MKKIFSEKYILLSLAGIAILSFALAFVSTPTGALEVHFLNIGQGDAIFINTPSQRQVLIDGGRTDSPILQKLAGKMPFYDRDIDLVVATHMDADHIGGLIRVLENFEVGGVLVSTTGSDTDLSDKLWKIIKEKNIPVAKVKVGDKFTLDNDVEMFILSPFENINADAGGNDISIVAKLVYKDDSFMLTGDIEKMGEYALAGGGADIKSDVLKVAHHGSNTSSVKYFLDKVSPALAVIQVGENRYGHPHPAVIERIVGTGATILRNDLNGDVSLYSYGDSF</sequence>
<dbReference type="AlphaFoldDB" id="A0A1G2HDT8"/>
<proteinExistence type="predicted"/>
<organism evidence="2 3">
    <name type="scientific">Candidatus Spechtbacteria bacterium RIFCSPLOWO2_01_FULL_43_12</name>
    <dbReference type="NCBI Taxonomy" id="1802162"/>
    <lineage>
        <taxon>Bacteria</taxon>
        <taxon>Candidatus Spechtiibacteriota</taxon>
    </lineage>
</organism>
<dbReference type="Proteomes" id="UP000178835">
    <property type="component" value="Unassembled WGS sequence"/>
</dbReference>
<evidence type="ECO:0000313" key="2">
    <source>
        <dbReference type="EMBL" id="OGZ60559.1"/>
    </source>
</evidence>
<comment type="caution">
    <text evidence="2">The sequence shown here is derived from an EMBL/GenBank/DDBJ whole genome shotgun (WGS) entry which is preliminary data.</text>
</comment>
<evidence type="ECO:0000259" key="1">
    <source>
        <dbReference type="SMART" id="SM00849"/>
    </source>
</evidence>
<dbReference type="PANTHER" id="PTHR30619">
    <property type="entry name" value="DNA INTERNALIZATION/COMPETENCE PROTEIN COMEC/REC2"/>
    <property type="match status" value="1"/>
</dbReference>
<accession>A0A1G2HDT8</accession>
<evidence type="ECO:0000313" key="3">
    <source>
        <dbReference type="Proteomes" id="UP000178835"/>
    </source>
</evidence>
<gene>
    <name evidence="2" type="ORF">A2919_01615</name>
</gene>
<dbReference type="PANTHER" id="PTHR30619:SF1">
    <property type="entry name" value="RECOMBINATION PROTEIN 2"/>
    <property type="match status" value="1"/>
</dbReference>
<protein>
    <recommendedName>
        <fullName evidence="1">Metallo-beta-lactamase domain-containing protein</fullName>
    </recommendedName>
</protein>
<name>A0A1G2HDT8_9BACT</name>
<dbReference type="EMBL" id="MHOH01000017">
    <property type="protein sequence ID" value="OGZ60559.1"/>
    <property type="molecule type" value="Genomic_DNA"/>
</dbReference>
<dbReference type="InterPro" id="IPR036866">
    <property type="entry name" value="RibonucZ/Hydroxyglut_hydro"/>
</dbReference>
<dbReference type="Gene3D" id="3.60.15.10">
    <property type="entry name" value="Ribonuclease Z/Hydroxyacylglutathione hydrolase-like"/>
    <property type="match status" value="1"/>
</dbReference>
<dbReference type="InterPro" id="IPR052159">
    <property type="entry name" value="Competence_DNA_uptake"/>
</dbReference>
<dbReference type="InterPro" id="IPR035681">
    <property type="entry name" value="ComA-like_MBL"/>
</dbReference>